<organism evidence="1 2">
    <name type="scientific">Zosterops borbonicus</name>
    <dbReference type="NCBI Taxonomy" id="364589"/>
    <lineage>
        <taxon>Eukaryota</taxon>
        <taxon>Metazoa</taxon>
        <taxon>Chordata</taxon>
        <taxon>Craniata</taxon>
        <taxon>Vertebrata</taxon>
        <taxon>Euteleostomi</taxon>
        <taxon>Archelosauria</taxon>
        <taxon>Archosauria</taxon>
        <taxon>Dinosauria</taxon>
        <taxon>Saurischia</taxon>
        <taxon>Theropoda</taxon>
        <taxon>Coelurosauria</taxon>
        <taxon>Aves</taxon>
        <taxon>Neognathae</taxon>
        <taxon>Neoaves</taxon>
        <taxon>Telluraves</taxon>
        <taxon>Australaves</taxon>
        <taxon>Passeriformes</taxon>
        <taxon>Sylvioidea</taxon>
        <taxon>Zosteropidae</taxon>
        <taxon>Zosterops</taxon>
    </lineage>
</organism>
<evidence type="ECO:0000313" key="2">
    <source>
        <dbReference type="Proteomes" id="UP000796761"/>
    </source>
</evidence>
<name>A0A8K1LMF3_9PASS</name>
<dbReference type="AlphaFoldDB" id="A0A8K1LMF3"/>
<protein>
    <submittedName>
        <fullName evidence="1">Uncharacterized protein</fullName>
    </submittedName>
</protein>
<keyword evidence="2" id="KW-1185">Reference proteome</keyword>
<evidence type="ECO:0000313" key="1">
    <source>
        <dbReference type="EMBL" id="TRZ19354.1"/>
    </source>
</evidence>
<sequence>MAKAQPINSSGSAYRTTDLRRERSYCTEANCSQRKGVRIYERNSHAGIKVSEEEIGGAQSVRGAGADSPVAQGAAHGEAAVSLQPMENPMLEQVGVPEAACDLVEACAGAGSWQDLWPGEEMSPHWSRFPGRTCDPVGGPCWSSALLKHCTCGTEPHWSRLFLKDCTM</sequence>
<proteinExistence type="predicted"/>
<gene>
    <name evidence="1" type="ORF">HGM15179_007744</name>
</gene>
<dbReference type="Proteomes" id="UP000796761">
    <property type="component" value="Unassembled WGS sequence"/>
</dbReference>
<comment type="caution">
    <text evidence="1">The sequence shown here is derived from an EMBL/GenBank/DDBJ whole genome shotgun (WGS) entry which is preliminary data.</text>
</comment>
<dbReference type="EMBL" id="SWJQ01000187">
    <property type="protein sequence ID" value="TRZ19354.1"/>
    <property type="molecule type" value="Genomic_DNA"/>
</dbReference>
<reference evidence="1" key="1">
    <citation type="submission" date="2019-04" db="EMBL/GenBank/DDBJ databases">
        <title>Genome assembly of Zosterops borbonicus 15179.</title>
        <authorList>
            <person name="Leroy T."/>
            <person name="Anselmetti Y."/>
            <person name="Tilak M.-K."/>
            <person name="Nabholz B."/>
        </authorList>
    </citation>
    <scope>NUCLEOTIDE SEQUENCE</scope>
    <source>
        <strain evidence="1">HGM_15179</strain>
        <tissue evidence="1">Muscle</tissue>
    </source>
</reference>
<accession>A0A8K1LMF3</accession>